<dbReference type="Pfam" id="PF00415">
    <property type="entry name" value="RCC1"/>
    <property type="match status" value="3"/>
</dbReference>
<keyword evidence="1" id="KW-0677">Repeat</keyword>
<feature type="repeat" description="RCC1" evidence="2">
    <location>
        <begin position="46"/>
        <end position="99"/>
    </location>
</feature>
<accession>A0A7R9KIC0</accession>
<gene>
    <name evidence="3" type="ORF">OSB1V03_LOCUS2918</name>
</gene>
<protein>
    <submittedName>
        <fullName evidence="3">Uncharacterized protein</fullName>
    </submittedName>
</protein>
<evidence type="ECO:0000256" key="2">
    <source>
        <dbReference type="PROSITE-ProRule" id="PRU00235"/>
    </source>
</evidence>
<dbReference type="Proteomes" id="UP000759131">
    <property type="component" value="Unassembled WGS sequence"/>
</dbReference>
<organism evidence="3">
    <name type="scientific">Medioppia subpectinata</name>
    <dbReference type="NCBI Taxonomy" id="1979941"/>
    <lineage>
        <taxon>Eukaryota</taxon>
        <taxon>Metazoa</taxon>
        <taxon>Ecdysozoa</taxon>
        <taxon>Arthropoda</taxon>
        <taxon>Chelicerata</taxon>
        <taxon>Arachnida</taxon>
        <taxon>Acari</taxon>
        <taxon>Acariformes</taxon>
        <taxon>Sarcoptiformes</taxon>
        <taxon>Oribatida</taxon>
        <taxon>Brachypylina</taxon>
        <taxon>Oppioidea</taxon>
        <taxon>Oppiidae</taxon>
        <taxon>Medioppia</taxon>
    </lineage>
</organism>
<dbReference type="EMBL" id="CAJPIZ010001109">
    <property type="protein sequence ID" value="CAG2102885.1"/>
    <property type="molecule type" value="Genomic_DNA"/>
</dbReference>
<feature type="repeat" description="RCC1" evidence="2">
    <location>
        <begin position="100"/>
        <end position="150"/>
    </location>
</feature>
<sequence>FNFWGQLGNGNNCNQLIPLQVRAINREVVVAIACGHHQSLVLTKSGQVYAWGHNAFGQLGIACTDRFRNIPAKVRVTSEDLMVTKISCGQNHCLLLTSGGQMYAFGSNYYGQIGNDSKQDQFAPTRIGPPGAKFTDIACSLFSNTSAARGANKRAYIWGKCVDEKLWVPRETPVKTLEEVFARYNYVTFEPLVLNPHHLSRDRESVCLSVHTKRFVTTSRWNPVFICLSIGETISAKVVSRFDYNAYPDADSGVKNMMIDYCDHPSHYHYDYHPSYHPYHHHSGHHYPDYHYYHQPVVNMGSSVPKATDEEIGYSNEDIMRDTLDPTLSSSDILMRINRSKSTPKPTNSWWKPILIVSTSSYEEEYPEYSDYDRYNYRYDNPYGHNGHNGHNEHNGHYRQLVMNFKTPGINKLYADLLNPKLSVKQVNARLPAPVASRHKVSARSGGVCTTVRCNECLDSCKFLKTSKYSDLDITQYTYLRLCSEGCKDNLPCLQKSECLPVMKENPDFFITCANKCNLFQIIPQIFKTVDCPTH</sequence>
<dbReference type="InterPro" id="IPR009091">
    <property type="entry name" value="RCC1/BLIP-II"/>
</dbReference>
<dbReference type="PANTHER" id="PTHR22870:SF408">
    <property type="entry name" value="OS09G0560450 PROTEIN"/>
    <property type="match status" value="1"/>
</dbReference>
<proteinExistence type="predicted"/>
<feature type="repeat" description="RCC1" evidence="2">
    <location>
        <begin position="1"/>
        <end position="45"/>
    </location>
</feature>
<dbReference type="SUPFAM" id="SSF50985">
    <property type="entry name" value="RCC1/BLIP-II"/>
    <property type="match status" value="1"/>
</dbReference>
<dbReference type="Gene3D" id="2.130.10.30">
    <property type="entry name" value="Regulator of chromosome condensation 1/beta-lactamase-inhibitor protein II"/>
    <property type="match status" value="1"/>
</dbReference>
<dbReference type="PANTHER" id="PTHR22870">
    <property type="entry name" value="REGULATOR OF CHROMOSOME CONDENSATION"/>
    <property type="match status" value="1"/>
</dbReference>
<keyword evidence="4" id="KW-1185">Reference proteome</keyword>
<dbReference type="PROSITE" id="PS50012">
    <property type="entry name" value="RCC1_3"/>
    <property type="match status" value="3"/>
</dbReference>
<name>A0A7R9KIC0_9ACAR</name>
<reference evidence="3" key="1">
    <citation type="submission" date="2020-11" db="EMBL/GenBank/DDBJ databases">
        <authorList>
            <person name="Tran Van P."/>
        </authorList>
    </citation>
    <scope>NUCLEOTIDE SEQUENCE</scope>
</reference>
<dbReference type="OrthoDB" id="10256179at2759"/>
<evidence type="ECO:0000313" key="3">
    <source>
        <dbReference type="EMBL" id="CAD7622455.1"/>
    </source>
</evidence>
<dbReference type="InterPro" id="IPR000408">
    <property type="entry name" value="Reg_chr_condens"/>
</dbReference>
<evidence type="ECO:0000313" key="4">
    <source>
        <dbReference type="Proteomes" id="UP000759131"/>
    </source>
</evidence>
<dbReference type="AlphaFoldDB" id="A0A7R9KIC0"/>
<feature type="non-terminal residue" evidence="3">
    <location>
        <position position="535"/>
    </location>
</feature>
<evidence type="ECO:0000256" key="1">
    <source>
        <dbReference type="ARBA" id="ARBA00022737"/>
    </source>
</evidence>
<dbReference type="EMBL" id="OC855684">
    <property type="protein sequence ID" value="CAD7622455.1"/>
    <property type="molecule type" value="Genomic_DNA"/>
</dbReference>
<dbReference type="InterPro" id="IPR051210">
    <property type="entry name" value="Ub_ligase/GEF_domain"/>
</dbReference>